<evidence type="ECO:0000313" key="1">
    <source>
        <dbReference type="EMBL" id="KAH3828539.1"/>
    </source>
</evidence>
<accession>A0A9D4H7W3</accession>
<dbReference type="AlphaFoldDB" id="A0A9D4H7W3"/>
<dbReference type="EMBL" id="JAIWYP010000005">
    <property type="protein sequence ID" value="KAH3828539.1"/>
    <property type="molecule type" value="Genomic_DNA"/>
</dbReference>
<evidence type="ECO:0000313" key="2">
    <source>
        <dbReference type="Proteomes" id="UP000828390"/>
    </source>
</evidence>
<keyword evidence="2" id="KW-1185">Reference proteome</keyword>
<dbReference type="PANTHER" id="PTHR47773">
    <property type="entry name" value="SI:DKEY-9I5.2-RELATED"/>
    <property type="match status" value="1"/>
</dbReference>
<sequence length="175" mass="19999">MWDEGRDTIGVSLFDTEVITEVWARQRKHVQCIQDTEGISLFTVTGMAKKAGMVLCKYRCARGSVFLGFFHNHFAKFIPGTTSSETHFQSYVLDGLKRWNEDLELVTTGYSNYSGQMLSTVNELSLKLLDRKLIVNFRPPMKYTGEYLCNTCTVSANMQVISIFTVSNMQFTNFR</sequence>
<comment type="caution">
    <text evidence="1">The sequence shown here is derived from an EMBL/GenBank/DDBJ whole genome shotgun (WGS) entry which is preliminary data.</text>
</comment>
<dbReference type="Proteomes" id="UP000828390">
    <property type="component" value="Unassembled WGS sequence"/>
</dbReference>
<reference evidence="1" key="1">
    <citation type="journal article" date="2019" name="bioRxiv">
        <title>The Genome of the Zebra Mussel, Dreissena polymorpha: A Resource for Invasive Species Research.</title>
        <authorList>
            <person name="McCartney M.A."/>
            <person name="Auch B."/>
            <person name="Kono T."/>
            <person name="Mallez S."/>
            <person name="Zhang Y."/>
            <person name="Obille A."/>
            <person name="Becker A."/>
            <person name="Abrahante J.E."/>
            <person name="Garbe J."/>
            <person name="Badalamenti J.P."/>
            <person name="Herman A."/>
            <person name="Mangelson H."/>
            <person name="Liachko I."/>
            <person name="Sullivan S."/>
            <person name="Sone E.D."/>
            <person name="Koren S."/>
            <person name="Silverstein K.A.T."/>
            <person name="Beckman K.B."/>
            <person name="Gohl D.M."/>
        </authorList>
    </citation>
    <scope>NUCLEOTIDE SEQUENCE</scope>
    <source>
        <strain evidence="1">Duluth1</strain>
        <tissue evidence="1">Whole animal</tissue>
    </source>
</reference>
<dbReference type="PANTHER" id="PTHR47773:SF1">
    <property type="entry name" value="C2H2-TYPE DOMAIN-CONTAINING PROTEIN"/>
    <property type="match status" value="1"/>
</dbReference>
<protein>
    <submittedName>
        <fullName evidence="1">Uncharacterized protein</fullName>
    </submittedName>
</protein>
<gene>
    <name evidence="1" type="ORF">DPMN_130520</name>
</gene>
<organism evidence="1 2">
    <name type="scientific">Dreissena polymorpha</name>
    <name type="common">Zebra mussel</name>
    <name type="synonym">Mytilus polymorpha</name>
    <dbReference type="NCBI Taxonomy" id="45954"/>
    <lineage>
        <taxon>Eukaryota</taxon>
        <taxon>Metazoa</taxon>
        <taxon>Spiralia</taxon>
        <taxon>Lophotrochozoa</taxon>
        <taxon>Mollusca</taxon>
        <taxon>Bivalvia</taxon>
        <taxon>Autobranchia</taxon>
        <taxon>Heteroconchia</taxon>
        <taxon>Euheterodonta</taxon>
        <taxon>Imparidentia</taxon>
        <taxon>Neoheterodontei</taxon>
        <taxon>Myida</taxon>
        <taxon>Dreissenoidea</taxon>
        <taxon>Dreissenidae</taxon>
        <taxon>Dreissena</taxon>
    </lineage>
</organism>
<name>A0A9D4H7W3_DREPO</name>
<proteinExistence type="predicted"/>
<reference evidence="1" key="2">
    <citation type="submission" date="2020-11" db="EMBL/GenBank/DDBJ databases">
        <authorList>
            <person name="McCartney M.A."/>
            <person name="Auch B."/>
            <person name="Kono T."/>
            <person name="Mallez S."/>
            <person name="Becker A."/>
            <person name="Gohl D.M."/>
            <person name="Silverstein K.A.T."/>
            <person name="Koren S."/>
            <person name="Bechman K.B."/>
            <person name="Herman A."/>
            <person name="Abrahante J.E."/>
            <person name="Garbe J."/>
        </authorList>
    </citation>
    <scope>NUCLEOTIDE SEQUENCE</scope>
    <source>
        <strain evidence="1">Duluth1</strain>
        <tissue evidence="1">Whole animal</tissue>
    </source>
</reference>